<accession>A0A494RH57</accession>
<dbReference type="Proteomes" id="UP000294705">
    <property type="component" value="Segment"/>
</dbReference>
<evidence type="ECO:0000313" key="4">
    <source>
        <dbReference type="EMBL" id="AVZ45661.1"/>
    </source>
</evidence>
<dbReference type="EMBL" id="MH051335">
    <property type="protein sequence ID" value="AVZ45661.1"/>
    <property type="molecule type" value="Genomic_DNA"/>
</dbReference>
<dbReference type="CDD" id="cd19958">
    <property type="entry name" value="pyocin_knob"/>
    <property type="match status" value="1"/>
</dbReference>
<evidence type="ECO:0000259" key="3">
    <source>
        <dbReference type="PROSITE" id="PS51688"/>
    </source>
</evidence>
<sequence length="784" mass="83452">MPRLIFKNNFEVALAQPTTTSDTTITIRSGSDFPTLGANESVVATIVDAATGLQFEIVTVTAVVGNVLTVQRAQEGTAARAWATGDLLSIRNTAATLTGVVRNYGKLPSGINLNFLTGSWFGNYFQDFNADAQPVLNYPVLQAGVLEVLKTGPSIESCVQRYSTYYNNVTYQRTYNAVNGVWSRWEQIYNSESVIPVANGGTGQTTIQGMKSAFGFGQVADQNIVPTSMGGTGSGDNAQAWLNIRPIGPTPLAGDPVNDYDAATKRWVENLVNTGTVGPSMNGVMNYGVGDFHLRDSRAYIQPYEVVSDGQLLNRADWPELWAYAQMLSPIADADWLADPAKRGKYSLGNGTTTFRVPDRNGVQAGSIPGLFGRGDGGVSSSDGRVRQNAAPNITGSIGTSISTQYNTAGNTGTGAIVPAPVVIPGLRVGPDGGATNLNYRNGLNIDASLSNGAYGRDGANEVRPNAFEGVWVIRASGGFVAANTSWSVINGDAVKPATGTLVRGGSVKSEYKIGTNIAYQAFLQAYGKIDGSSSECGAIVSNGVQEWSFNQYGALSFPDSITQIETQRSDGALTVNAYLRPKDLVAQPLNSVGVSAHERNAMRMVNFNQSTPGYVSYFSGDWYDGSYTFGGVRGGSTALERAQISINNGAGQAADFRFFPDGTASAGNWVSTSDERVKTNIQRISDPLGKMRLIKGVTWERLDKSEKPNGIGFIAQDVEGVFPDAVKTLKYSNTELKDGTIVEDIKSVDTYGVAAALHHEAILALMDQIDELKAEIAALKSAK</sequence>
<dbReference type="Pfam" id="PF13884">
    <property type="entry name" value="Peptidase_S74"/>
    <property type="match status" value="1"/>
</dbReference>
<organism evidence="4 5">
    <name type="scientific">Escherichia phage vB_EcoM-Ro157lw</name>
    <dbReference type="NCBI Taxonomy" id="2144177"/>
    <lineage>
        <taxon>Viruses</taxon>
        <taxon>Duplodnaviria</taxon>
        <taxon>Heunggongvirae</taxon>
        <taxon>Uroviricota</taxon>
        <taxon>Caudoviricetes</taxon>
        <taxon>Lindbergviridae</taxon>
        <taxon>Wifcevirus</taxon>
        <taxon>Wifcevirus Ro157lw</taxon>
    </lineage>
</organism>
<feature type="domain" description="Peptidase S74" evidence="3">
    <location>
        <begin position="674"/>
        <end position="777"/>
    </location>
</feature>
<dbReference type="GO" id="GO:0098015">
    <property type="term" value="C:virus tail"/>
    <property type="evidence" value="ECO:0007669"/>
    <property type="project" value="UniProtKB-KW"/>
</dbReference>
<keyword evidence="5" id="KW-1185">Reference proteome</keyword>
<protein>
    <submittedName>
        <fullName evidence="4">Putative tail fiber protein</fullName>
    </submittedName>
</protein>
<evidence type="ECO:0000313" key="5">
    <source>
        <dbReference type="Proteomes" id="UP000294705"/>
    </source>
</evidence>
<comment type="subcellular location">
    <subcellularLocation>
        <location evidence="1">Virion</location>
    </subcellularLocation>
</comment>
<dbReference type="PROSITE" id="PS51688">
    <property type="entry name" value="ICA"/>
    <property type="match status" value="1"/>
</dbReference>
<dbReference type="InterPro" id="IPR030392">
    <property type="entry name" value="S74_ICA"/>
</dbReference>
<reference evidence="4 5" key="1">
    <citation type="submission" date="2018-03" db="EMBL/GenBank/DDBJ databases">
        <title>Genomics characterization of novel bacteriophages specific to non-O157 and O157 Shiga toxin-producing Escherichia coli (STEC) in non-fecal composts.</title>
        <authorList>
            <person name="Liao Y.-T."/>
            <person name="Sun X."/>
            <person name="Quintela I.A."/>
            <person name="Bridges D.F."/>
            <person name="Liu F."/>
            <person name="Zhang Y."/>
            <person name="Salvador A."/>
            <person name="Wu V.C.H."/>
        </authorList>
    </citation>
    <scope>NUCLEOTIDE SEQUENCE [LARGE SCALE GENOMIC DNA]</scope>
</reference>
<keyword evidence="2" id="KW-1227">Viral tail protein</keyword>
<evidence type="ECO:0000256" key="1">
    <source>
        <dbReference type="ARBA" id="ARBA00004328"/>
    </source>
</evidence>
<proteinExistence type="predicted"/>
<gene>
    <name evidence="4" type="ORF">vBEcoMRo157lw_00013</name>
</gene>
<dbReference type="SUPFAM" id="SSF88874">
    <property type="entry name" value="Receptor-binding domain of short tail fibre protein gp12"/>
    <property type="match status" value="1"/>
</dbReference>
<evidence type="ECO:0000256" key="2">
    <source>
        <dbReference type="ARBA" id="ARBA00022732"/>
    </source>
</evidence>
<name>A0A494RH57_9CAUD</name>
<keyword evidence="2" id="KW-0946">Virion</keyword>